<dbReference type="InterPro" id="IPR000917">
    <property type="entry name" value="Sulfatase_N"/>
</dbReference>
<feature type="domain" description="Sulfatase N-terminal" evidence="4">
    <location>
        <begin position="2"/>
        <end position="357"/>
    </location>
</feature>
<keyword evidence="2" id="KW-0479">Metal-binding</keyword>
<dbReference type="PANTHER" id="PTHR45953:SF1">
    <property type="entry name" value="IDURONATE 2-SULFATASE"/>
    <property type="match status" value="1"/>
</dbReference>
<dbReference type="Pfam" id="PF00884">
    <property type="entry name" value="Sulfatase"/>
    <property type="match status" value="1"/>
</dbReference>
<accession>A0ABU1AWC1</accession>
<reference evidence="5 6" key="1">
    <citation type="submission" date="2023-04" db="EMBL/GenBank/DDBJ databases">
        <title>A novel bacteria isolated from coastal sediment.</title>
        <authorList>
            <person name="Liu X.-J."/>
            <person name="Du Z.-J."/>
        </authorList>
    </citation>
    <scope>NUCLEOTIDE SEQUENCE [LARGE SCALE GENOMIC DNA]</scope>
    <source>
        <strain evidence="5 6">SDUM461003</strain>
    </source>
</reference>
<dbReference type="PANTHER" id="PTHR45953">
    <property type="entry name" value="IDURONATE 2-SULFATASE"/>
    <property type="match status" value="1"/>
</dbReference>
<evidence type="ECO:0000259" key="4">
    <source>
        <dbReference type="Pfam" id="PF00884"/>
    </source>
</evidence>
<gene>
    <name evidence="5" type="ORF">QEH52_13100</name>
</gene>
<proteinExistence type="inferred from homology"/>
<comment type="caution">
    <text evidence="5">The sequence shown here is derived from an EMBL/GenBank/DDBJ whole genome shotgun (WGS) entry which is preliminary data.</text>
</comment>
<dbReference type="PROSITE" id="PS00149">
    <property type="entry name" value="SULFATASE_2"/>
    <property type="match status" value="1"/>
</dbReference>
<dbReference type="Gene3D" id="3.40.720.10">
    <property type="entry name" value="Alkaline Phosphatase, subunit A"/>
    <property type="match status" value="1"/>
</dbReference>
<dbReference type="EMBL" id="JARXHW010000031">
    <property type="protein sequence ID" value="MDQ8208454.1"/>
    <property type="molecule type" value="Genomic_DNA"/>
</dbReference>
<sequence>MNILFLMTDQQRYDCIGYAANSKVPTPNMDRIAEGMVFSHCQTVNPICQPARTALLTGRYPHQIGTVQMSGDLNFDTPTFPQALQAAGYWTAGIGKFHYLQTWPWNTPRGGGVALADMRADMQALGYHHVWETSGKQLACRNYCDYCDYLNERGLLEPFRDWVEARGTNSNFPNSELAKDGVPWPFDEETHIDNVTGRKIREAIDQRDSSKPFFIFGSFCSPHKPFDPPQRFLDMEPDEAVDDFIPGEKGSLSETHKKVLWKLRRSYKATIRLLDEEIGKILDQLESGGLLQDTLIILSSDHGEMMGDHGRVQKSSYYRESLNVPLAIRHPHFLNRACNESPVELTDITATILEAAGLDPRSALSKSWPAFNNLIPCVSLLPVLAGAESSVRDYAFSECQHNWQCITSARYKYTKFLAYDDPDTGPNEQFFDLDNDPSESCNLILNTKFADAIDWHRRRLQYVLDQTPPIQHRWAPLMGES</sequence>
<name>A0ABU1AWC1_9BACT</name>
<evidence type="ECO:0000313" key="6">
    <source>
        <dbReference type="Proteomes" id="UP001225316"/>
    </source>
</evidence>
<dbReference type="SUPFAM" id="SSF53649">
    <property type="entry name" value="Alkaline phosphatase-like"/>
    <property type="match status" value="1"/>
</dbReference>
<protein>
    <submittedName>
        <fullName evidence="5">Sulfatase-like hydrolase/transferase</fullName>
    </submittedName>
</protein>
<dbReference type="Proteomes" id="UP001225316">
    <property type="component" value="Unassembled WGS sequence"/>
</dbReference>
<keyword evidence="6" id="KW-1185">Reference proteome</keyword>
<evidence type="ECO:0000256" key="3">
    <source>
        <dbReference type="ARBA" id="ARBA00022801"/>
    </source>
</evidence>
<dbReference type="InterPro" id="IPR024607">
    <property type="entry name" value="Sulfatase_CS"/>
</dbReference>
<dbReference type="InterPro" id="IPR017850">
    <property type="entry name" value="Alkaline_phosphatase_core_sf"/>
</dbReference>
<comment type="similarity">
    <text evidence="1">Belongs to the sulfatase family.</text>
</comment>
<evidence type="ECO:0000256" key="2">
    <source>
        <dbReference type="ARBA" id="ARBA00022723"/>
    </source>
</evidence>
<dbReference type="RefSeq" id="WP_308951047.1">
    <property type="nucleotide sequence ID" value="NZ_JARXHW010000031.1"/>
</dbReference>
<evidence type="ECO:0000313" key="5">
    <source>
        <dbReference type="EMBL" id="MDQ8208454.1"/>
    </source>
</evidence>
<organism evidence="5 6">
    <name type="scientific">Thalassobacterium maritimum</name>
    <dbReference type="NCBI Taxonomy" id="3041265"/>
    <lineage>
        <taxon>Bacteria</taxon>
        <taxon>Pseudomonadati</taxon>
        <taxon>Verrucomicrobiota</taxon>
        <taxon>Opitutia</taxon>
        <taxon>Puniceicoccales</taxon>
        <taxon>Coraliomargaritaceae</taxon>
        <taxon>Thalassobacterium</taxon>
    </lineage>
</organism>
<evidence type="ECO:0000256" key="1">
    <source>
        <dbReference type="ARBA" id="ARBA00008779"/>
    </source>
</evidence>
<keyword evidence="3" id="KW-0378">Hydrolase</keyword>